<organism evidence="1">
    <name type="scientific">marine metagenome</name>
    <dbReference type="NCBI Taxonomy" id="408172"/>
    <lineage>
        <taxon>unclassified sequences</taxon>
        <taxon>metagenomes</taxon>
        <taxon>ecological metagenomes</taxon>
    </lineage>
</organism>
<gene>
    <name evidence="1" type="ORF">METZ01_LOCUS335017</name>
</gene>
<protein>
    <submittedName>
        <fullName evidence="1">Uncharacterized protein</fullName>
    </submittedName>
</protein>
<accession>A0A382Q9B1</accession>
<proteinExistence type="predicted"/>
<reference evidence="1" key="1">
    <citation type="submission" date="2018-05" db="EMBL/GenBank/DDBJ databases">
        <authorList>
            <person name="Lanie J.A."/>
            <person name="Ng W.-L."/>
            <person name="Kazmierczak K.M."/>
            <person name="Andrzejewski T.M."/>
            <person name="Davidsen T.M."/>
            <person name="Wayne K.J."/>
            <person name="Tettelin H."/>
            <person name="Glass J.I."/>
            <person name="Rusch D."/>
            <person name="Podicherti R."/>
            <person name="Tsui H.-C.T."/>
            <person name="Winkler M.E."/>
        </authorList>
    </citation>
    <scope>NUCLEOTIDE SEQUENCE</scope>
</reference>
<dbReference type="EMBL" id="UINC01112903">
    <property type="protein sequence ID" value="SVC82163.1"/>
    <property type="molecule type" value="Genomic_DNA"/>
</dbReference>
<sequence length="37" mass="4265">MNKEELKQAAGILALTRVRNQPIDQLPDKYRPADELE</sequence>
<dbReference type="AlphaFoldDB" id="A0A382Q9B1"/>
<name>A0A382Q9B1_9ZZZZ</name>
<feature type="non-terminal residue" evidence="1">
    <location>
        <position position="37"/>
    </location>
</feature>
<evidence type="ECO:0000313" key="1">
    <source>
        <dbReference type="EMBL" id="SVC82163.1"/>
    </source>
</evidence>